<dbReference type="Pfam" id="PF01198">
    <property type="entry name" value="Ribosomal_L31e"/>
    <property type="match status" value="1"/>
</dbReference>
<comment type="similarity">
    <text evidence="1">Belongs to the eukaryotic ribosomal protein eL31 family.</text>
</comment>
<dbReference type="VEuPathDB" id="GiardiaDB:GL50581_1473"/>
<evidence type="ECO:0000256" key="2">
    <source>
        <dbReference type="ARBA" id="ARBA00022980"/>
    </source>
</evidence>
<dbReference type="GO" id="GO:0003735">
    <property type="term" value="F:structural constituent of ribosome"/>
    <property type="evidence" value="ECO:0007669"/>
    <property type="project" value="InterPro"/>
</dbReference>
<dbReference type="Gene3D" id="3.10.440.10">
    <property type="match status" value="1"/>
</dbReference>
<reference evidence="5" key="1">
    <citation type="submission" date="2012-02" db="EMBL/GenBank/DDBJ databases">
        <title>Genome sequencing of Giardia lamblia Genotypes A2 and B isolates (DH and GS) and comparative analysis with the genomes of Genotypes A1 and E (WB and Pig).</title>
        <authorList>
            <person name="Adam R."/>
            <person name="Dahlstrom E."/>
            <person name="Martens C."/>
            <person name="Bruno D."/>
            <person name="Barbian K."/>
            <person name="Porcella S.F."/>
            <person name="Nash T."/>
        </authorList>
    </citation>
    <scope>NUCLEOTIDE SEQUENCE</scope>
    <source>
        <strain evidence="5">GS</strain>
    </source>
</reference>
<dbReference type="GO" id="GO:0002181">
    <property type="term" value="P:cytoplasmic translation"/>
    <property type="evidence" value="ECO:0007669"/>
    <property type="project" value="TreeGrafter"/>
</dbReference>
<keyword evidence="2 4" id="KW-0689">Ribosomal protein</keyword>
<dbReference type="PROSITE" id="PS01144">
    <property type="entry name" value="RIBOSOMAL_L31E"/>
    <property type="match status" value="1"/>
</dbReference>
<organism evidence="4 5">
    <name type="scientific">Giardia intestinalis</name>
    <name type="common">Giardia lamblia</name>
    <dbReference type="NCBI Taxonomy" id="5741"/>
    <lineage>
        <taxon>Eukaryota</taxon>
        <taxon>Metamonada</taxon>
        <taxon>Diplomonadida</taxon>
        <taxon>Hexamitidae</taxon>
        <taxon>Giardiinae</taxon>
        <taxon>Giardia</taxon>
    </lineage>
</organism>
<dbReference type="GO" id="GO:0022625">
    <property type="term" value="C:cytosolic large ribosomal subunit"/>
    <property type="evidence" value="ECO:0007669"/>
    <property type="project" value="TreeGrafter"/>
</dbReference>
<dbReference type="OrthoDB" id="10253501at2759"/>
<dbReference type="VEuPathDB" id="GiardiaDB:QR46_3223"/>
<protein>
    <submittedName>
        <fullName evidence="4">LSU ribosomal protein L31E</fullName>
    </submittedName>
</protein>
<dbReference type="Proteomes" id="UP000018040">
    <property type="component" value="Unassembled WGS sequence"/>
</dbReference>
<dbReference type="InterPro" id="IPR023621">
    <property type="entry name" value="Ribosomal_eL31_dom_sf"/>
</dbReference>
<dbReference type="SUPFAM" id="SSF54575">
    <property type="entry name" value="Ribosomal protein L31e"/>
    <property type="match status" value="1"/>
</dbReference>
<gene>
    <name evidence="4" type="ORF">GSB_16368</name>
</gene>
<dbReference type="AlphaFoldDB" id="V6U1U5"/>
<evidence type="ECO:0000256" key="3">
    <source>
        <dbReference type="ARBA" id="ARBA00023274"/>
    </source>
</evidence>
<sequence>MNCSCKKRALRSVMGLIYEHTIRLNKAVRGKPSKKAAPIAIRAIRAQVEKLAKVDDVRLDPSVNVFVWSRGIRHVPRRIRLEVRLEGDDEHKFAYVINKDVENFKHLTTEKKGDADGSE</sequence>
<accession>V6U1U5</accession>
<dbReference type="PANTHER" id="PTHR10956">
    <property type="entry name" value="60S RIBOSOMAL PROTEIN L31"/>
    <property type="match status" value="1"/>
</dbReference>
<evidence type="ECO:0000256" key="1">
    <source>
        <dbReference type="ARBA" id="ARBA00010808"/>
    </source>
</evidence>
<comment type="caution">
    <text evidence="4">The sequence shown here is derived from an EMBL/GenBank/DDBJ whole genome shotgun (WGS) entry which is preliminary data.</text>
</comment>
<proteinExistence type="inferred from homology"/>
<dbReference type="EMBL" id="AHHH01000012">
    <property type="protein sequence ID" value="ESU44986.1"/>
    <property type="molecule type" value="Genomic_DNA"/>
</dbReference>
<dbReference type="PANTHER" id="PTHR10956:SF0">
    <property type="entry name" value="60S RIBOSOMAL PROTEIN L31"/>
    <property type="match status" value="1"/>
</dbReference>
<keyword evidence="3" id="KW-0687">Ribonucleoprotein</keyword>
<evidence type="ECO:0000313" key="4">
    <source>
        <dbReference type="EMBL" id="ESU44986.1"/>
    </source>
</evidence>
<dbReference type="SMART" id="SM01380">
    <property type="entry name" value="Ribosomal_L31e"/>
    <property type="match status" value="1"/>
</dbReference>
<reference evidence="4 5" key="2">
    <citation type="journal article" date="2013" name="Genome Biol. Evol.">
        <title>Genome sequencing of Giardia lamblia genotypes A2 and B isolates (DH and GS) and comparative analysis with the genomes of genotypes A1 and E (WB and Pig).</title>
        <authorList>
            <person name="Adam R.D."/>
            <person name="Dahlstrom E.W."/>
            <person name="Martens C.A."/>
            <person name="Bruno D.P."/>
            <person name="Barbian K.D."/>
            <person name="Ricklefs S.M."/>
            <person name="Hernandez M.M."/>
            <person name="Narla N.P."/>
            <person name="Patel R.B."/>
            <person name="Porcella S.F."/>
            <person name="Nash T.E."/>
        </authorList>
    </citation>
    <scope>NUCLEOTIDE SEQUENCE [LARGE SCALE GENOMIC DNA]</scope>
    <source>
        <strain evidence="4 5">GS</strain>
    </source>
</reference>
<name>V6U1U5_GIAIN</name>
<dbReference type="VEuPathDB" id="GiardiaDB:GL50803_0016368"/>
<dbReference type="InterPro" id="IPR020052">
    <property type="entry name" value="Ribosomal_eL31_CS"/>
</dbReference>
<evidence type="ECO:0000313" key="5">
    <source>
        <dbReference type="Proteomes" id="UP000018040"/>
    </source>
</evidence>
<dbReference type="VEuPathDB" id="GiardiaDB:DHA2_16368"/>
<dbReference type="InterPro" id="IPR000054">
    <property type="entry name" value="Ribosomal_eL31"/>
</dbReference>